<reference evidence="2 3" key="1">
    <citation type="submission" date="2013-04" db="EMBL/GenBank/DDBJ databases">
        <title>Oceanicola sp. 22II1-22F33 Genome Sequencing.</title>
        <authorList>
            <person name="Lai Q."/>
            <person name="Li G."/>
            <person name="Shao Z."/>
        </authorList>
    </citation>
    <scope>NUCLEOTIDE SEQUENCE [LARGE SCALE GENOMIC DNA]</scope>
    <source>
        <strain evidence="2 3">22II1-22F33</strain>
    </source>
</reference>
<organism evidence="2 3">
    <name type="scientific">Marinibacterium profundimaris</name>
    <dbReference type="NCBI Taxonomy" id="1679460"/>
    <lineage>
        <taxon>Bacteria</taxon>
        <taxon>Pseudomonadati</taxon>
        <taxon>Pseudomonadota</taxon>
        <taxon>Alphaproteobacteria</taxon>
        <taxon>Rhodobacterales</taxon>
        <taxon>Paracoccaceae</taxon>
        <taxon>Marinibacterium</taxon>
    </lineage>
</organism>
<gene>
    <name evidence="2" type="ORF">ATO3_17180</name>
</gene>
<dbReference type="AlphaFoldDB" id="A0A225NFN9"/>
<feature type="region of interest" description="Disordered" evidence="1">
    <location>
        <begin position="72"/>
        <end position="91"/>
    </location>
</feature>
<dbReference type="Proteomes" id="UP000215377">
    <property type="component" value="Unassembled WGS sequence"/>
</dbReference>
<evidence type="ECO:0000313" key="3">
    <source>
        <dbReference type="Proteomes" id="UP000215377"/>
    </source>
</evidence>
<feature type="compositionally biased region" description="Basic and acidic residues" evidence="1">
    <location>
        <begin position="1"/>
        <end position="15"/>
    </location>
</feature>
<evidence type="ECO:0000256" key="1">
    <source>
        <dbReference type="SAM" id="MobiDB-lite"/>
    </source>
</evidence>
<feature type="region of interest" description="Disordered" evidence="1">
    <location>
        <begin position="1"/>
        <end position="46"/>
    </location>
</feature>
<sequence length="130" mass="13063">MKADKSADSKAETTARARRAPAASAKADAVQEGDKTPAAAQQPANMSLPGDLEVAGAAEAAAGLAEWLGQISPDTCGQGDGADPPTLDITESAPTQVALQLLLLAARSLEQAGTPVRFGPNAAVLLDRAC</sequence>
<dbReference type="EMBL" id="AQQR01000007">
    <property type="protein sequence ID" value="OWU72278.1"/>
    <property type="molecule type" value="Genomic_DNA"/>
</dbReference>
<comment type="caution">
    <text evidence="2">The sequence shown here is derived from an EMBL/GenBank/DDBJ whole genome shotgun (WGS) entry which is preliminary data.</text>
</comment>
<accession>A0A225NFN9</accession>
<proteinExistence type="predicted"/>
<keyword evidence="3" id="KW-1185">Reference proteome</keyword>
<protein>
    <submittedName>
        <fullName evidence="2">Uncharacterized protein</fullName>
    </submittedName>
</protein>
<evidence type="ECO:0000313" key="2">
    <source>
        <dbReference type="EMBL" id="OWU72278.1"/>
    </source>
</evidence>
<name>A0A225NFN9_9RHOB</name>